<feature type="binding site" evidence="4">
    <location>
        <position position="35"/>
    </location>
    <ligand>
        <name>1D-myo-inositol 2-(L-cysteinylamino)-2-deoxy-alpha-D-glucopyranoside</name>
        <dbReference type="ChEBI" id="CHEBI:58887"/>
    </ligand>
</feature>
<gene>
    <name evidence="4 6" type="primary">mshD</name>
    <name evidence="6" type="ORF">WCD74_18695</name>
</gene>
<keyword evidence="2 4" id="KW-0677">Repeat</keyword>
<evidence type="ECO:0000259" key="5">
    <source>
        <dbReference type="PROSITE" id="PS51186"/>
    </source>
</evidence>
<dbReference type="InterPro" id="IPR017813">
    <property type="entry name" value="Mycothiol_AcTrfase"/>
</dbReference>
<evidence type="ECO:0000256" key="1">
    <source>
        <dbReference type="ARBA" id="ARBA00022679"/>
    </source>
</evidence>
<evidence type="ECO:0000256" key="2">
    <source>
        <dbReference type="ARBA" id="ARBA00022737"/>
    </source>
</evidence>
<feature type="binding site" evidence="4">
    <location>
        <position position="185"/>
    </location>
    <ligand>
        <name>1D-myo-inositol 2-(L-cysteinylamino)-2-deoxy-alpha-D-glucopyranoside</name>
        <dbReference type="ChEBI" id="CHEBI:58887"/>
    </ligand>
</feature>
<dbReference type="Gene3D" id="3.40.630.30">
    <property type="match status" value="1"/>
</dbReference>
<accession>A0ABU8MS47</accession>
<keyword evidence="7" id="KW-1185">Reference proteome</keyword>
<feature type="binding site" evidence="4">
    <location>
        <position position="241"/>
    </location>
    <ligand>
        <name>1D-myo-inositol 2-(L-cysteinylamino)-2-deoxy-alpha-D-glucopyranoside</name>
        <dbReference type="ChEBI" id="CHEBI:58887"/>
    </ligand>
</feature>
<evidence type="ECO:0000256" key="4">
    <source>
        <dbReference type="HAMAP-Rule" id="MF_01698"/>
    </source>
</evidence>
<comment type="subunit">
    <text evidence="4">Monomer.</text>
</comment>
<dbReference type="GO" id="GO:0035447">
    <property type="term" value="F:mycothiol synthase activity"/>
    <property type="evidence" value="ECO:0007669"/>
    <property type="project" value="UniProtKB-EC"/>
</dbReference>
<dbReference type="NCBIfam" id="TIGR03448">
    <property type="entry name" value="mycothiol_MshD"/>
    <property type="match status" value="1"/>
</dbReference>
<comment type="caution">
    <text evidence="4">Lacks conserved residue(s) required for the propagation of feature annotation.</text>
</comment>
<dbReference type="SUPFAM" id="SSF55729">
    <property type="entry name" value="Acyl-CoA N-acyltransferases (Nat)"/>
    <property type="match status" value="1"/>
</dbReference>
<proteinExistence type="inferred from homology"/>
<feature type="binding site" evidence="4">
    <location>
        <begin position="245"/>
        <end position="247"/>
    </location>
    <ligand>
        <name>acetyl-CoA</name>
        <dbReference type="ChEBI" id="CHEBI:57288"/>
        <label>2</label>
    </ligand>
</feature>
<dbReference type="CDD" id="cd04301">
    <property type="entry name" value="NAT_SF"/>
    <property type="match status" value="2"/>
</dbReference>
<dbReference type="EC" id="2.3.1.189" evidence="4"/>
<feature type="binding site" evidence="4">
    <location>
        <position position="279"/>
    </location>
    <ligand>
        <name>1D-myo-inositol 2-(L-cysteinylamino)-2-deoxy-alpha-D-glucopyranoside</name>
        <dbReference type="ChEBI" id="CHEBI:58887"/>
    </ligand>
</feature>
<dbReference type="InterPro" id="IPR016181">
    <property type="entry name" value="Acyl_CoA_acyltransferase"/>
</dbReference>
<sequence length="308" mass="32672">MITPVWIEPSAADRAQLERFAADVAHADGVAAFSEPTMLDLATPTGHGRHLVVRGDDGDDGAVLAWAHVDGADPDDVVVELAVAPAVRRQGYGRALATVLAADDAARPGRARAWAHGGRDGAAELAGAFGLERERELWMMRRPAGAGPLPEERALDGVAIVPFRPGVDEDEVVAVNARAFAWHPEQGTMSADDVRRREREPWFDAAGFLLARDDGPDGPLRGFHWTKRHPDGALDGGPVGEVYVVGVDPDAQGRGLGGALTLAGLHHLAGRGLDEVVLYVEADNAPAVATYRRLGFAVDGTDVSYRLT</sequence>
<feature type="binding site" evidence="4">
    <location>
        <position position="227"/>
    </location>
    <ligand>
        <name>1D-myo-inositol 2-(L-cysteinylamino)-2-deoxy-alpha-D-glucopyranoside</name>
        <dbReference type="ChEBI" id="CHEBI:58887"/>
    </ligand>
</feature>
<organism evidence="6 7">
    <name type="scientific">Actinomycetospora aurantiaca</name>
    <dbReference type="NCBI Taxonomy" id="3129233"/>
    <lineage>
        <taxon>Bacteria</taxon>
        <taxon>Bacillati</taxon>
        <taxon>Actinomycetota</taxon>
        <taxon>Actinomycetes</taxon>
        <taxon>Pseudonocardiales</taxon>
        <taxon>Pseudonocardiaceae</taxon>
        <taxon>Actinomycetospora</taxon>
    </lineage>
</organism>
<dbReference type="Proteomes" id="UP001385809">
    <property type="component" value="Unassembled WGS sequence"/>
</dbReference>
<feature type="domain" description="N-acetyltransferase" evidence="5">
    <location>
        <begin position="158"/>
        <end position="308"/>
    </location>
</feature>
<name>A0ABU8MS47_9PSEU</name>
<dbReference type="EMBL" id="JBBEGN010000009">
    <property type="protein sequence ID" value="MEJ2869804.1"/>
    <property type="molecule type" value="Genomic_DNA"/>
</dbReference>
<feature type="binding site" evidence="4">
    <location>
        <begin position="81"/>
        <end position="83"/>
    </location>
    <ligand>
        <name>acetyl-CoA</name>
        <dbReference type="ChEBI" id="CHEBI:57288"/>
        <label>1</label>
    </ligand>
</feature>
<dbReference type="Pfam" id="PF00583">
    <property type="entry name" value="Acetyltransf_1"/>
    <property type="match status" value="1"/>
</dbReference>
<dbReference type="PANTHER" id="PTHR43420:SF44">
    <property type="entry name" value="ACETYLTRANSFERASE YPEA"/>
    <property type="match status" value="1"/>
</dbReference>
<dbReference type="InterPro" id="IPR000182">
    <property type="entry name" value="GNAT_dom"/>
</dbReference>
<protein>
    <recommendedName>
        <fullName evidence="4">Mycothiol acetyltransferase</fullName>
        <shortName evidence="4">MSH acetyltransferase</shortName>
        <ecNumber evidence="4">2.3.1.189</ecNumber>
    </recommendedName>
    <alternativeName>
        <fullName evidence="4">Mycothiol synthase</fullName>
    </alternativeName>
</protein>
<dbReference type="PANTHER" id="PTHR43420">
    <property type="entry name" value="ACETYLTRANSFERASE"/>
    <property type="match status" value="1"/>
</dbReference>
<keyword evidence="1 4" id="KW-0808">Transferase</keyword>
<dbReference type="PIRSF" id="PIRSF021524">
    <property type="entry name" value="MSH_acetyltransferase"/>
    <property type="match status" value="1"/>
</dbReference>
<reference evidence="6 7" key="1">
    <citation type="submission" date="2024-03" db="EMBL/GenBank/DDBJ databases">
        <title>Actinomycetospora sp. OC33-EN08, a novel actinomycete isolated from wild orchid (Aerides multiflora).</title>
        <authorList>
            <person name="Suriyachadkun C."/>
        </authorList>
    </citation>
    <scope>NUCLEOTIDE SEQUENCE [LARGE SCALE GENOMIC DNA]</scope>
    <source>
        <strain evidence="6 7">OC33-EN08</strain>
    </source>
</reference>
<dbReference type="HAMAP" id="MF_01698">
    <property type="entry name" value="MshD"/>
    <property type="match status" value="1"/>
</dbReference>
<evidence type="ECO:0000256" key="3">
    <source>
        <dbReference type="ARBA" id="ARBA00023315"/>
    </source>
</evidence>
<comment type="similarity">
    <text evidence="4">Belongs to the acetyltransferase family. MshD subfamily.</text>
</comment>
<evidence type="ECO:0000313" key="6">
    <source>
        <dbReference type="EMBL" id="MEJ2869804.1"/>
    </source>
</evidence>
<comment type="caution">
    <text evidence="6">The sequence shown here is derived from an EMBL/GenBank/DDBJ whole genome shotgun (WGS) entry which is preliminary data.</text>
</comment>
<dbReference type="RefSeq" id="WP_337696381.1">
    <property type="nucleotide sequence ID" value="NZ_JBBEGN010000009.1"/>
</dbReference>
<evidence type="ECO:0000313" key="7">
    <source>
        <dbReference type="Proteomes" id="UP001385809"/>
    </source>
</evidence>
<keyword evidence="3 4" id="KW-0012">Acyltransferase</keyword>
<dbReference type="InterPro" id="IPR050680">
    <property type="entry name" value="YpeA/RimI_acetyltransf"/>
</dbReference>
<comment type="catalytic activity">
    <reaction evidence="4">
        <text>1D-myo-inositol 2-(L-cysteinylamino)-2-deoxy-alpha-D-glucopyranoside + acetyl-CoA = mycothiol + CoA + H(+)</text>
        <dbReference type="Rhea" id="RHEA:26172"/>
        <dbReference type="ChEBI" id="CHEBI:15378"/>
        <dbReference type="ChEBI" id="CHEBI:16768"/>
        <dbReference type="ChEBI" id="CHEBI:57287"/>
        <dbReference type="ChEBI" id="CHEBI:57288"/>
        <dbReference type="ChEBI" id="CHEBI:58887"/>
        <dbReference type="EC" id="2.3.1.189"/>
    </reaction>
</comment>
<dbReference type="PROSITE" id="PS51186">
    <property type="entry name" value="GNAT"/>
    <property type="match status" value="1"/>
</dbReference>
<comment type="function">
    <text evidence="4">Catalyzes the transfer of acetyl from acetyl-CoA to desacetylmycothiol (Cys-GlcN-Ins) to form mycothiol.</text>
</comment>